<dbReference type="InterPro" id="IPR013798">
    <property type="entry name" value="Indole-3-glycerol_P_synth_dom"/>
</dbReference>
<evidence type="ECO:0000313" key="12">
    <source>
        <dbReference type="EMBL" id="CCH77259.1"/>
    </source>
</evidence>
<comment type="similarity">
    <text evidence="3">Belongs to the TrpC family.</text>
</comment>
<dbReference type="CDD" id="cd00331">
    <property type="entry name" value="IGPS"/>
    <property type="match status" value="1"/>
</dbReference>
<dbReference type="Pfam" id="PF00218">
    <property type="entry name" value="IGPS"/>
    <property type="match status" value="1"/>
</dbReference>
<proteinExistence type="inferred from homology"/>
<evidence type="ECO:0000256" key="4">
    <source>
        <dbReference type="ARBA" id="ARBA00012362"/>
    </source>
</evidence>
<dbReference type="AlphaFoldDB" id="A0A077LZ61"/>
<comment type="pathway">
    <text evidence="2">Amino-acid biosynthesis; L-tryptophan biosynthesis; L-tryptophan from chorismate: step 4/5.</text>
</comment>
<keyword evidence="7" id="KW-0822">Tryptophan biosynthesis</keyword>
<dbReference type="InterPro" id="IPR045186">
    <property type="entry name" value="Indole-3-glycerol_P_synth"/>
</dbReference>
<dbReference type="PANTHER" id="PTHR22854:SF2">
    <property type="entry name" value="INDOLE-3-GLYCEROL-PHOSPHATE SYNTHASE"/>
    <property type="match status" value="1"/>
</dbReference>
<organism evidence="12 13">
    <name type="scientific">Nostocoides japonicum T1-X7</name>
    <dbReference type="NCBI Taxonomy" id="1194083"/>
    <lineage>
        <taxon>Bacteria</taxon>
        <taxon>Bacillati</taxon>
        <taxon>Actinomycetota</taxon>
        <taxon>Actinomycetes</taxon>
        <taxon>Micrococcales</taxon>
        <taxon>Intrasporangiaceae</taxon>
        <taxon>Nostocoides</taxon>
    </lineage>
</organism>
<dbReference type="InterPro" id="IPR011060">
    <property type="entry name" value="RibuloseP-bd_barrel"/>
</dbReference>
<dbReference type="Gene3D" id="3.20.20.70">
    <property type="entry name" value="Aldolase class I"/>
    <property type="match status" value="1"/>
</dbReference>
<keyword evidence="9 12" id="KW-0456">Lyase</keyword>
<evidence type="ECO:0000259" key="11">
    <source>
        <dbReference type="Pfam" id="PF00218"/>
    </source>
</evidence>
<protein>
    <recommendedName>
        <fullName evidence="4">indole-3-glycerol-phosphate synthase</fullName>
        <ecNumber evidence="4">4.1.1.48</ecNumber>
    </recommendedName>
</protein>
<accession>A0A077LZ61</accession>
<dbReference type="NCBIfam" id="NF001369">
    <property type="entry name" value="PRK00278.1-1"/>
    <property type="match status" value="1"/>
</dbReference>
<evidence type="ECO:0000256" key="9">
    <source>
        <dbReference type="ARBA" id="ARBA00023239"/>
    </source>
</evidence>
<evidence type="ECO:0000313" key="13">
    <source>
        <dbReference type="Proteomes" id="UP000035721"/>
    </source>
</evidence>
<dbReference type="EC" id="4.1.1.48" evidence="4"/>
<dbReference type="UniPathway" id="UPA00035">
    <property type="reaction ID" value="UER00043"/>
</dbReference>
<keyword evidence="13" id="KW-1185">Reference proteome</keyword>
<comment type="caution">
    <text evidence="12">The sequence shown here is derived from an EMBL/GenBank/DDBJ whole genome shotgun (WGS) entry which is preliminary data.</text>
</comment>
<evidence type="ECO:0000256" key="10">
    <source>
        <dbReference type="SAM" id="MobiDB-lite"/>
    </source>
</evidence>
<dbReference type="Proteomes" id="UP000035721">
    <property type="component" value="Unassembled WGS sequence"/>
</dbReference>
<comment type="catalytic activity">
    <reaction evidence="1">
        <text>1-(2-carboxyphenylamino)-1-deoxy-D-ribulose 5-phosphate + H(+) = (1S,2R)-1-C-(indol-3-yl)glycerol 3-phosphate + CO2 + H2O</text>
        <dbReference type="Rhea" id="RHEA:23476"/>
        <dbReference type="ChEBI" id="CHEBI:15377"/>
        <dbReference type="ChEBI" id="CHEBI:15378"/>
        <dbReference type="ChEBI" id="CHEBI:16526"/>
        <dbReference type="ChEBI" id="CHEBI:58613"/>
        <dbReference type="ChEBI" id="CHEBI:58866"/>
        <dbReference type="EC" id="4.1.1.48"/>
    </reaction>
</comment>
<dbReference type="GO" id="GO:0000162">
    <property type="term" value="P:L-tryptophan biosynthetic process"/>
    <property type="evidence" value="ECO:0007669"/>
    <property type="project" value="UniProtKB-UniPathway"/>
</dbReference>
<keyword evidence="5" id="KW-0028">Amino-acid biosynthesis</keyword>
<feature type="compositionally biased region" description="Polar residues" evidence="10">
    <location>
        <begin position="23"/>
        <end position="40"/>
    </location>
</feature>
<feature type="domain" description="Indole-3-glycerol phosphate synthase" evidence="11">
    <location>
        <begin position="37"/>
        <end position="273"/>
    </location>
</feature>
<dbReference type="FunFam" id="3.20.20.70:FF:000024">
    <property type="entry name" value="Indole-3-glycerol phosphate synthase"/>
    <property type="match status" value="1"/>
</dbReference>
<dbReference type="STRING" id="1194083.BN12_1780006"/>
<dbReference type="EMBL" id="CAJB01000088">
    <property type="protein sequence ID" value="CCH77259.1"/>
    <property type="molecule type" value="Genomic_DNA"/>
</dbReference>
<dbReference type="SUPFAM" id="SSF51366">
    <property type="entry name" value="Ribulose-phoshate binding barrel"/>
    <property type="match status" value="1"/>
</dbReference>
<dbReference type="GO" id="GO:0004425">
    <property type="term" value="F:indole-3-glycerol-phosphate synthase activity"/>
    <property type="evidence" value="ECO:0007669"/>
    <property type="project" value="UniProtKB-EC"/>
</dbReference>
<dbReference type="PANTHER" id="PTHR22854">
    <property type="entry name" value="TRYPTOPHAN BIOSYNTHESIS PROTEIN"/>
    <property type="match status" value="1"/>
</dbReference>
<keyword evidence="8" id="KW-0057">Aromatic amino acid biosynthesis</keyword>
<name>A0A077LZ61_9MICO</name>
<evidence type="ECO:0000256" key="8">
    <source>
        <dbReference type="ARBA" id="ARBA00023141"/>
    </source>
</evidence>
<dbReference type="InterPro" id="IPR001468">
    <property type="entry name" value="Indole-3-GlycerolPSynthase_CS"/>
</dbReference>
<evidence type="ECO:0000256" key="6">
    <source>
        <dbReference type="ARBA" id="ARBA00022793"/>
    </source>
</evidence>
<evidence type="ECO:0000256" key="2">
    <source>
        <dbReference type="ARBA" id="ARBA00004696"/>
    </source>
</evidence>
<evidence type="ECO:0000256" key="5">
    <source>
        <dbReference type="ARBA" id="ARBA00022605"/>
    </source>
</evidence>
<sequence length="280" mass="29356">MDGGRIPPAARLPLSTCPRFSRRSSPGSARTSPTGRQAATSLAELQRRAARAAPAIDAEELFRREDLSLIAEVKRRSPSKGDLAGIPDPAALAGAYAAGGATAISVLTERRRFGGSLDDLDTVRAAVDIPVLRKDFMVTDYQLWEARAHGADIVLLIVAALSDVDLGHLLRLAGELGMTALVEVHDEVETQRAVDAGALVVGVNARNLKTLEVFPDTFSRLAPLIPPGCVKVAESGITGPSDAAWYAGQGADAILVGEALVTGADPVLAVEELLRQQVAS</sequence>
<reference evidence="12 13" key="1">
    <citation type="journal article" date="2013" name="ISME J.">
        <title>A metabolic model for members of the genus Tetrasphaera involved in enhanced biological phosphorus removal.</title>
        <authorList>
            <person name="Kristiansen R."/>
            <person name="Nguyen H.T.T."/>
            <person name="Saunders A.M."/>
            <person name="Nielsen J.L."/>
            <person name="Wimmer R."/>
            <person name="Le V.Q."/>
            <person name="McIlroy S.J."/>
            <person name="Petrovski S."/>
            <person name="Seviour R.J."/>
            <person name="Calteau A."/>
            <person name="Nielsen K.L."/>
            <person name="Nielsen P.H."/>
        </authorList>
    </citation>
    <scope>NUCLEOTIDE SEQUENCE [LARGE SCALE GENOMIC DNA]</scope>
    <source>
        <strain evidence="12 13">T1-X7</strain>
    </source>
</reference>
<evidence type="ECO:0000256" key="7">
    <source>
        <dbReference type="ARBA" id="ARBA00022822"/>
    </source>
</evidence>
<keyword evidence="6" id="KW-0210">Decarboxylase</keyword>
<dbReference type="InterPro" id="IPR013785">
    <property type="entry name" value="Aldolase_TIM"/>
</dbReference>
<gene>
    <name evidence="12" type="primary">trpC</name>
    <name evidence="12" type="ORF">BN12_1780006</name>
</gene>
<feature type="region of interest" description="Disordered" evidence="10">
    <location>
        <begin position="1"/>
        <end position="41"/>
    </location>
</feature>
<dbReference type="GO" id="GO:0004640">
    <property type="term" value="F:phosphoribosylanthranilate isomerase activity"/>
    <property type="evidence" value="ECO:0007669"/>
    <property type="project" value="TreeGrafter"/>
</dbReference>
<dbReference type="PROSITE" id="PS00614">
    <property type="entry name" value="IGPS"/>
    <property type="match status" value="1"/>
</dbReference>
<evidence type="ECO:0000256" key="3">
    <source>
        <dbReference type="ARBA" id="ARBA00008737"/>
    </source>
</evidence>
<evidence type="ECO:0000256" key="1">
    <source>
        <dbReference type="ARBA" id="ARBA00001633"/>
    </source>
</evidence>